<dbReference type="Proteomes" id="UP000054925">
    <property type="component" value="Unassembled WGS sequence"/>
</dbReference>
<name>A0A158ERI1_9BURK</name>
<comment type="caution">
    <text evidence="1">The sequence shown here is derived from an EMBL/GenBank/DDBJ whole genome shotgun (WGS) entry which is preliminary data.</text>
</comment>
<dbReference type="EMBL" id="FCOL02000001">
    <property type="protein sequence ID" value="SAL10147.1"/>
    <property type="molecule type" value="Genomic_DNA"/>
</dbReference>
<evidence type="ECO:0000313" key="1">
    <source>
        <dbReference type="EMBL" id="SAL10147.1"/>
    </source>
</evidence>
<sequence length="89" mass="9437">MSSIMIQDLAHSKELDRHAMSSVHGGASLAQGGFGPFANVNVNVNQNIQQFQNVQVSALNNSIIGPGFVAPRFDVSPQQFADASAAIRL</sequence>
<reference evidence="1" key="1">
    <citation type="submission" date="2016-01" db="EMBL/GenBank/DDBJ databases">
        <authorList>
            <person name="Peeters C."/>
        </authorList>
    </citation>
    <scope>NUCLEOTIDE SEQUENCE [LARGE SCALE GENOMIC DNA]</scope>
    <source>
        <strain evidence="1">LMG 22937</strain>
    </source>
</reference>
<dbReference type="AlphaFoldDB" id="A0A158ERI1"/>
<evidence type="ECO:0000313" key="2">
    <source>
        <dbReference type="Proteomes" id="UP000054925"/>
    </source>
</evidence>
<proteinExistence type="predicted"/>
<gene>
    <name evidence="1" type="ORF">AWB67_00001</name>
</gene>
<keyword evidence="2" id="KW-1185">Reference proteome</keyword>
<dbReference type="RefSeq" id="WP_087654182.1">
    <property type="nucleotide sequence ID" value="NZ_FCOL02000001.1"/>
</dbReference>
<dbReference type="OrthoDB" id="9007755at2"/>
<protein>
    <submittedName>
        <fullName evidence="1">Uncharacterized protein</fullName>
    </submittedName>
</protein>
<organism evidence="1 2">
    <name type="scientific">Caballeronia terrestris</name>
    <dbReference type="NCBI Taxonomy" id="1226301"/>
    <lineage>
        <taxon>Bacteria</taxon>
        <taxon>Pseudomonadati</taxon>
        <taxon>Pseudomonadota</taxon>
        <taxon>Betaproteobacteria</taxon>
        <taxon>Burkholderiales</taxon>
        <taxon>Burkholderiaceae</taxon>
        <taxon>Caballeronia</taxon>
    </lineage>
</organism>
<accession>A0A158ERI1</accession>